<sequence length="121" mass="13519">MCYPPSQQTNTTTKKRKQTNIVFDGSMRCTSGTISNQPEPLAIIAPINPVDPPAKTNKKTTKKRKDNVTPQAQTKDKGKCKNIPVSPDSPAMGTRSKRKLVIYIKKCISIFSNNEACLFWY</sequence>
<accession>A0A8J5WQS9</accession>
<dbReference type="Proteomes" id="UP000729402">
    <property type="component" value="Unassembled WGS sequence"/>
</dbReference>
<organism evidence="2 3">
    <name type="scientific">Zizania palustris</name>
    <name type="common">Northern wild rice</name>
    <dbReference type="NCBI Taxonomy" id="103762"/>
    <lineage>
        <taxon>Eukaryota</taxon>
        <taxon>Viridiplantae</taxon>
        <taxon>Streptophyta</taxon>
        <taxon>Embryophyta</taxon>
        <taxon>Tracheophyta</taxon>
        <taxon>Spermatophyta</taxon>
        <taxon>Magnoliopsida</taxon>
        <taxon>Liliopsida</taxon>
        <taxon>Poales</taxon>
        <taxon>Poaceae</taxon>
        <taxon>BOP clade</taxon>
        <taxon>Oryzoideae</taxon>
        <taxon>Oryzeae</taxon>
        <taxon>Zizaniinae</taxon>
        <taxon>Zizania</taxon>
    </lineage>
</organism>
<evidence type="ECO:0000313" key="2">
    <source>
        <dbReference type="EMBL" id="KAG8095018.1"/>
    </source>
</evidence>
<proteinExistence type="predicted"/>
<feature type="compositionally biased region" description="Basic residues" evidence="1">
    <location>
        <begin position="56"/>
        <end position="65"/>
    </location>
</feature>
<protein>
    <submittedName>
        <fullName evidence="2">Uncharacterized protein</fullName>
    </submittedName>
</protein>
<keyword evidence="3" id="KW-1185">Reference proteome</keyword>
<name>A0A8J5WQS9_ZIZPA</name>
<reference evidence="2" key="2">
    <citation type="submission" date="2021-02" db="EMBL/GenBank/DDBJ databases">
        <authorList>
            <person name="Kimball J.A."/>
            <person name="Haas M.W."/>
            <person name="Macchietto M."/>
            <person name="Kono T."/>
            <person name="Duquette J."/>
            <person name="Shao M."/>
        </authorList>
    </citation>
    <scope>NUCLEOTIDE SEQUENCE</scope>
    <source>
        <tissue evidence="2">Fresh leaf tissue</tissue>
    </source>
</reference>
<gene>
    <name evidence="2" type="ORF">GUJ93_ZPchr0012g21953</name>
</gene>
<evidence type="ECO:0000313" key="3">
    <source>
        <dbReference type="Proteomes" id="UP000729402"/>
    </source>
</evidence>
<feature type="region of interest" description="Disordered" evidence="1">
    <location>
        <begin position="44"/>
        <end position="94"/>
    </location>
</feature>
<dbReference type="AlphaFoldDB" id="A0A8J5WQS9"/>
<reference evidence="2" key="1">
    <citation type="journal article" date="2021" name="bioRxiv">
        <title>Whole Genome Assembly and Annotation of Northern Wild Rice, Zizania palustris L., Supports a Whole Genome Duplication in the Zizania Genus.</title>
        <authorList>
            <person name="Haas M."/>
            <person name="Kono T."/>
            <person name="Macchietto M."/>
            <person name="Millas R."/>
            <person name="McGilp L."/>
            <person name="Shao M."/>
            <person name="Duquette J."/>
            <person name="Hirsch C.N."/>
            <person name="Kimball J."/>
        </authorList>
    </citation>
    <scope>NUCLEOTIDE SEQUENCE</scope>
    <source>
        <tissue evidence="2">Fresh leaf tissue</tissue>
    </source>
</reference>
<dbReference type="OrthoDB" id="10634420at2759"/>
<dbReference type="EMBL" id="JAAALK010000080">
    <property type="protein sequence ID" value="KAG8095018.1"/>
    <property type="molecule type" value="Genomic_DNA"/>
</dbReference>
<comment type="caution">
    <text evidence="2">The sequence shown here is derived from an EMBL/GenBank/DDBJ whole genome shotgun (WGS) entry which is preliminary data.</text>
</comment>
<evidence type="ECO:0000256" key="1">
    <source>
        <dbReference type="SAM" id="MobiDB-lite"/>
    </source>
</evidence>